<gene>
    <name evidence="2" type="ORF">M091_3017</name>
</gene>
<name>A0AB34L5F2_PARDI</name>
<feature type="transmembrane region" description="Helical" evidence="1">
    <location>
        <begin position="12"/>
        <end position="30"/>
    </location>
</feature>
<evidence type="ECO:0000256" key="1">
    <source>
        <dbReference type="SAM" id="Phobius"/>
    </source>
</evidence>
<accession>A0AB34L5F2</accession>
<evidence type="ECO:0000313" key="3">
    <source>
        <dbReference type="Proteomes" id="UP000027850"/>
    </source>
</evidence>
<keyword evidence="1" id="KW-0472">Membrane</keyword>
<dbReference type="AlphaFoldDB" id="A0AB34L5F2"/>
<keyword evidence="1" id="KW-0812">Transmembrane</keyword>
<proteinExistence type="predicted"/>
<organism evidence="2 3">
    <name type="scientific">Parabacteroides distasonis str. 3776 D15 i</name>
    <dbReference type="NCBI Taxonomy" id="1339342"/>
    <lineage>
        <taxon>Bacteria</taxon>
        <taxon>Pseudomonadati</taxon>
        <taxon>Bacteroidota</taxon>
        <taxon>Bacteroidia</taxon>
        <taxon>Bacteroidales</taxon>
        <taxon>Tannerellaceae</taxon>
        <taxon>Parabacteroides</taxon>
    </lineage>
</organism>
<protein>
    <submittedName>
        <fullName evidence="2">Uncharacterized protein</fullName>
    </submittedName>
</protein>
<keyword evidence="1" id="KW-1133">Transmembrane helix</keyword>
<comment type="caution">
    <text evidence="2">The sequence shown here is derived from an EMBL/GenBank/DDBJ whole genome shotgun (WGS) entry which is preliminary data.</text>
</comment>
<dbReference type="Proteomes" id="UP000027850">
    <property type="component" value="Unassembled WGS sequence"/>
</dbReference>
<sequence>MYVFSGKDHSVFGVLIINVLYTVSFLRAYCTEFYWGSLYSSLAKTDG</sequence>
<dbReference type="EMBL" id="JNHK01000098">
    <property type="protein sequence ID" value="KDS34603.1"/>
    <property type="molecule type" value="Genomic_DNA"/>
</dbReference>
<reference evidence="2 3" key="1">
    <citation type="submission" date="2014-04" db="EMBL/GenBank/DDBJ databases">
        <authorList>
            <person name="Sears C."/>
            <person name="Carroll K."/>
            <person name="Sack B.R."/>
            <person name="Qadri F."/>
            <person name="Myers L.L."/>
            <person name="Chung G.-T."/>
            <person name="Escheverria P."/>
            <person name="Fraser C.M."/>
            <person name="Sadzewicz L."/>
            <person name="Shefchek K.A."/>
            <person name="Tallon L."/>
            <person name="Das S.P."/>
            <person name="Daugherty S."/>
            <person name="Mongodin E.F."/>
        </authorList>
    </citation>
    <scope>NUCLEOTIDE SEQUENCE [LARGE SCALE GENOMIC DNA]</scope>
    <source>
        <strain evidence="2 3">3776 D15 i</strain>
    </source>
</reference>
<evidence type="ECO:0000313" key="2">
    <source>
        <dbReference type="EMBL" id="KDS34603.1"/>
    </source>
</evidence>